<feature type="region of interest" description="Disordered" evidence="2">
    <location>
        <begin position="1"/>
        <end position="44"/>
    </location>
</feature>
<feature type="coiled-coil region" evidence="1">
    <location>
        <begin position="437"/>
        <end position="464"/>
    </location>
</feature>
<dbReference type="Proteomes" id="UP000039865">
    <property type="component" value="Unassembled WGS sequence"/>
</dbReference>
<organism evidence="3 4">
    <name type="scientific">Stylonychia lemnae</name>
    <name type="common">Ciliate</name>
    <dbReference type="NCBI Taxonomy" id="5949"/>
    <lineage>
        <taxon>Eukaryota</taxon>
        <taxon>Sar</taxon>
        <taxon>Alveolata</taxon>
        <taxon>Ciliophora</taxon>
        <taxon>Intramacronucleata</taxon>
        <taxon>Spirotrichea</taxon>
        <taxon>Stichotrichia</taxon>
        <taxon>Sporadotrichida</taxon>
        <taxon>Oxytrichidae</taxon>
        <taxon>Stylonychinae</taxon>
        <taxon>Stylonychia</taxon>
    </lineage>
</organism>
<name>A0A077ZXC5_STYLE</name>
<sequence>MNNQHLGNNSNNPVHSLKLPAQTNDQEISDNEDKKNKRSPNDINMIKSIKQLETTELDLHSPRFQKACVSLGIPLRDCVKKRKEHFMEKGLADDIVELRLKHFQNRQIDLLNRILEERRKLKNREILHDKLQIQTNQNKTQGQSFYSPQNNHTANPNSRAAQLYGSVKSPMGKIGMTSQSHLDNKRFASTSKMQLSDSQQYHRFNSPPNLRGSFDDQWSFEQDKIQKLKSKKVFKAQMIIDLEHLKLMKDRQYESRLKEMEKKFKEEEMFRKELKDKHEMKLTSVKGKNEQIQKELEYQSRILLERAQKDMRSKQEKHDMLERQRFEELKRREEEFERKRQKIEQMKRDQEQEDLRAVETNLQQFEYKIKESQDKHAYQLQRVISEARLRNTIQSEKVNKWKEDQQRQELEELHQVYKNEEKYMKKMQKIAKSTQDLHQKIREKKLMKQEKQNHNKKVEDGEIECKLKAIMQKFKHAEENKEKEHDIALKHELRRLKEEDRKKERERQKRLDNQRKRKILKKTRETQSQIEFYKISEQELQKKRVQETVKTMIDLKNMFSTVQTVLQAKNLPIKEKSKILRDHSLEIKPQFIEKKKKKDENDLK</sequence>
<evidence type="ECO:0000256" key="2">
    <source>
        <dbReference type="SAM" id="MobiDB-lite"/>
    </source>
</evidence>
<proteinExistence type="predicted"/>
<protein>
    <submittedName>
        <fullName evidence="3">Uncharacterized protein</fullName>
    </submittedName>
</protein>
<reference evidence="3 4" key="1">
    <citation type="submission" date="2014-06" db="EMBL/GenBank/DDBJ databases">
        <authorList>
            <person name="Swart Estienne"/>
        </authorList>
    </citation>
    <scope>NUCLEOTIDE SEQUENCE [LARGE SCALE GENOMIC DNA]</scope>
    <source>
        <strain evidence="3 4">130c</strain>
    </source>
</reference>
<evidence type="ECO:0000313" key="4">
    <source>
        <dbReference type="Proteomes" id="UP000039865"/>
    </source>
</evidence>
<feature type="coiled-coil region" evidence="1">
    <location>
        <begin position="257"/>
        <end position="375"/>
    </location>
</feature>
<evidence type="ECO:0000313" key="3">
    <source>
        <dbReference type="EMBL" id="CDW74561.1"/>
    </source>
</evidence>
<feature type="region of interest" description="Disordered" evidence="2">
    <location>
        <begin position="133"/>
        <end position="157"/>
    </location>
</feature>
<keyword evidence="1" id="KW-0175">Coiled coil</keyword>
<dbReference type="FunCoup" id="A0A077ZXC5">
    <property type="interactions" value="29"/>
</dbReference>
<dbReference type="AlphaFoldDB" id="A0A077ZXC5"/>
<gene>
    <name evidence="3" type="primary">Contig5349.g5724</name>
    <name evidence="3" type="ORF">STYLEM_3541</name>
</gene>
<accession>A0A077ZXC5</accession>
<feature type="compositionally biased region" description="Polar residues" evidence="2">
    <location>
        <begin position="1"/>
        <end position="14"/>
    </location>
</feature>
<dbReference type="InParanoid" id="A0A077ZXC5"/>
<dbReference type="EMBL" id="CCKQ01003447">
    <property type="protein sequence ID" value="CDW74561.1"/>
    <property type="molecule type" value="Genomic_DNA"/>
</dbReference>
<keyword evidence="4" id="KW-1185">Reference proteome</keyword>
<evidence type="ECO:0000256" key="1">
    <source>
        <dbReference type="SAM" id="Coils"/>
    </source>
</evidence>